<dbReference type="EMBL" id="PNBA02000008">
    <property type="protein sequence ID" value="KAG6414656.1"/>
    <property type="molecule type" value="Genomic_DNA"/>
</dbReference>
<dbReference type="Proteomes" id="UP000298416">
    <property type="component" value="Unassembled WGS sequence"/>
</dbReference>
<evidence type="ECO:0000313" key="2">
    <source>
        <dbReference type="Proteomes" id="UP000298416"/>
    </source>
</evidence>
<protein>
    <submittedName>
        <fullName evidence="1">Uncharacterized protein</fullName>
    </submittedName>
</protein>
<dbReference type="AlphaFoldDB" id="A0A8X8ZS23"/>
<evidence type="ECO:0000313" key="1">
    <source>
        <dbReference type="EMBL" id="KAG6414656.1"/>
    </source>
</evidence>
<organism evidence="1">
    <name type="scientific">Salvia splendens</name>
    <name type="common">Scarlet sage</name>
    <dbReference type="NCBI Taxonomy" id="180675"/>
    <lineage>
        <taxon>Eukaryota</taxon>
        <taxon>Viridiplantae</taxon>
        <taxon>Streptophyta</taxon>
        <taxon>Embryophyta</taxon>
        <taxon>Tracheophyta</taxon>
        <taxon>Spermatophyta</taxon>
        <taxon>Magnoliopsida</taxon>
        <taxon>eudicotyledons</taxon>
        <taxon>Gunneridae</taxon>
        <taxon>Pentapetalae</taxon>
        <taxon>asterids</taxon>
        <taxon>lamiids</taxon>
        <taxon>Lamiales</taxon>
        <taxon>Lamiaceae</taxon>
        <taxon>Nepetoideae</taxon>
        <taxon>Mentheae</taxon>
        <taxon>Salviinae</taxon>
        <taxon>Salvia</taxon>
        <taxon>Salvia subgen. Calosphace</taxon>
        <taxon>core Calosphace</taxon>
    </lineage>
</organism>
<proteinExistence type="predicted"/>
<name>A0A8X8ZS23_SALSN</name>
<keyword evidence="2" id="KW-1185">Reference proteome</keyword>
<accession>A0A8X8ZS23</accession>
<sequence length="137" mass="15219">MSHDSGLSRVNYEDGDFEDLDSGEVKVIIVEECDLNEKKERLDKLLPIKDMPIPQMIHVRILEIKTDILVPPPELPQSSGHIGVPTSSLNISFSALIRRFRAGIKMHEVLGLDLTGQLNLATVLGPLPNGDESQKWP</sequence>
<reference evidence="1" key="2">
    <citation type="submission" date="2020-08" db="EMBL/GenBank/DDBJ databases">
        <title>Plant Genome Project.</title>
        <authorList>
            <person name="Zhang R.-G."/>
        </authorList>
    </citation>
    <scope>NUCLEOTIDE SEQUENCE</scope>
    <source>
        <strain evidence="1">Huo1</strain>
        <tissue evidence="1">Leaf</tissue>
    </source>
</reference>
<comment type="caution">
    <text evidence="1">The sequence shown here is derived from an EMBL/GenBank/DDBJ whole genome shotgun (WGS) entry which is preliminary data.</text>
</comment>
<gene>
    <name evidence="1" type="ORF">SASPL_122029</name>
</gene>
<reference evidence="1" key="1">
    <citation type="submission" date="2018-01" db="EMBL/GenBank/DDBJ databases">
        <authorList>
            <person name="Mao J.F."/>
        </authorList>
    </citation>
    <scope>NUCLEOTIDE SEQUENCE</scope>
    <source>
        <strain evidence="1">Huo1</strain>
        <tissue evidence="1">Leaf</tissue>
    </source>
</reference>